<keyword evidence="3" id="KW-1185">Reference proteome</keyword>
<name>A0A8H3EXI4_9LECA</name>
<feature type="region of interest" description="Disordered" evidence="1">
    <location>
        <begin position="231"/>
        <end position="255"/>
    </location>
</feature>
<proteinExistence type="predicted"/>
<dbReference type="AlphaFoldDB" id="A0A8H3EXI4"/>
<organism evidence="2 3">
    <name type="scientific">Imshaugia aleurites</name>
    <dbReference type="NCBI Taxonomy" id="172621"/>
    <lineage>
        <taxon>Eukaryota</taxon>
        <taxon>Fungi</taxon>
        <taxon>Dikarya</taxon>
        <taxon>Ascomycota</taxon>
        <taxon>Pezizomycotina</taxon>
        <taxon>Lecanoromycetes</taxon>
        <taxon>OSLEUM clade</taxon>
        <taxon>Lecanoromycetidae</taxon>
        <taxon>Lecanorales</taxon>
        <taxon>Lecanorineae</taxon>
        <taxon>Parmeliaceae</taxon>
        <taxon>Imshaugia</taxon>
    </lineage>
</organism>
<accession>A0A8H3EXI4</accession>
<gene>
    <name evidence="2" type="ORF">IMSHALPRED_001920</name>
</gene>
<sequence>MSYLSVKRQRANTNGDTVVSSSSPDDVRKIIATLDESTIRDLLLSAAINSSQVAAQIVARRNDIVNSKKTTIIDFDHFSKSVCHERGGSRGSKQYDLGLEASVTIEDIIAQIKEQTPSHSSFDTKKSALVTLRKIAKTIVLSNNDTMGHEVINQLHQDGEHMDTAMHYIVDGMSEDEKDKMRSDQEWIDEVKELVELGRNYDMYKTLNQLLENLGVGEVDDRFQKLEMDLETVERSTPAKQARNPKKARAPRRDM</sequence>
<reference evidence="2" key="1">
    <citation type="submission" date="2021-03" db="EMBL/GenBank/DDBJ databases">
        <authorList>
            <person name="Tagirdzhanova G."/>
        </authorList>
    </citation>
    <scope>NUCLEOTIDE SEQUENCE</scope>
</reference>
<evidence type="ECO:0000313" key="2">
    <source>
        <dbReference type="EMBL" id="CAF9914476.1"/>
    </source>
</evidence>
<evidence type="ECO:0000256" key="1">
    <source>
        <dbReference type="SAM" id="MobiDB-lite"/>
    </source>
</evidence>
<evidence type="ECO:0000313" key="3">
    <source>
        <dbReference type="Proteomes" id="UP000664534"/>
    </source>
</evidence>
<comment type="caution">
    <text evidence="2">The sequence shown here is derived from an EMBL/GenBank/DDBJ whole genome shotgun (WGS) entry which is preliminary data.</text>
</comment>
<protein>
    <submittedName>
        <fullName evidence="2">Uncharacterized protein</fullName>
    </submittedName>
</protein>
<dbReference type="EMBL" id="CAJPDT010000013">
    <property type="protein sequence ID" value="CAF9914476.1"/>
    <property type="molecule type" value="Genomic_DNA"/>
</dbReference>
<dbReference type="OrthoDB" id="4364733at2759"/>
<dbReference type="Proteomes" id="UP000664534">
    <property type="component" value="Unassembled WGS sequence"/>
</dbReference>
<feature type="compositionally biased region" description="Basic residues" evidence="1">
    <location>
        <begin position="243"/>
        <end position="255"/>
    </location>
</feature>
<feature type="region of interest" description="Disordered" evidence="1">
    <location>
        <begin position="1"/>
        <end position="22"/>
    </location>
</feature>